<dbReference type="AlphaFoldDB" id="A0A0X8X3C4"/>
<dbReference type="Proteomes" id="UP000218263">
    <property type="component" value="Chromosome"/>
</dbReference>
<organism evidence="1 2">
    <name type="scientific">Mucilaginibacter gotjawali</name>
    <dbReference type="NCBI Taxonomy" id="1550579"/>
    <lineage>
        <taxon>Bacteria</taxon>
        <taxon>Pseudomonadati</taxon>
        <taxon>Bacteroidota</taxon>
        <taxon>Sphingobacteriia</taxon>
        <taxon>Sphingobacteriales</taxon>
        <taxon>Sphingobacteriaceae</taxon>
        <taxon>Mucilaginibacter</taxon>
    </lineage>
</organism>
<proteinExistence type="predicted"/>
<protein>
    <submittedName>
        <fullName evidence="1">Uncharacterized protein</fullName>
    </submittedName>
</protein>
<accession>A0A0X8X3C4</accession>
<keyword evidence="2" id="KW-1185">Reference proteome</keyword>
<dbReference type="RefSeq" id="WP_262497444.1">
    <property type="nucleotide sequence ID" value="NZ_AP017313.1"/>
</dbReference>
<evidence type="ECO:0000313" key="1">
    <source>
        <dbReference type="EMBL" id="BAU54929.1"/>
    </source>
</evidence>
<reference evidence="1 2" key="1">
    <citation type="submission" date="2015-12" db="EMBL/GenBank/DDBJ databases">
        <title>Genome sequence of Mucilaginibacter gotjawali.</title>
        <authorList>
            <person name="Lee J.S."/>
            <person name="Lee K.C."/>
            <person name="Kim K.K."/>
            <person name="Lee B.W."/>
        </authorList>
    </citation>
    <scope>NUCLEOTIDE SEQUENCE [LARGE SCALE GENOMIC DNA]</scope>
    <source>
        <strain evidence="1 2">SA3-7</strain>
    </source>
</reference>
<evidence type="ECO:0000313" key="2">
    <source>
        <dbReference type="Proteomes" id="UP000218263"/>
    </source>
</evidence>
<dbReference type="KEGG" id="mgot:MgSA37_03109"/>
<sequence>MFDLFKKNENKGPKDVKAVRDTLLRFIKEEFQKAEGGRGATLRE</sequence>
<name>A0A0X8X3C4_9SPHI</name>
<gene>
    <name evidence="1" type="ORF">MgSA37_03109</name>
</gene>
<dbReference type="EMBL" id="AP017313">
    <property type="protein sequence ID" value="BAU54929.1"/>
    <property type="molecule type" value="Genomic_DNA"/>
</dbReference>